<dbReference type="OrthoDB" id="8961577at2"/>
<accession>A0A1H7L3X1</accession>
<evidence type="ECO:0000313" key="2">
    <source>
        <dbReference type="Proteomes" id="UP000199120"/>
    </source>
</evidence>
<reference evidence="2" key="1">
    <citation type="submission" date="2016-10" db="EMBL/GenBank/DDBJ databases">
        <authorList>
            <person name="Varghese N."/>
            <person name="Submissions S."/>
        </authorList>
    </citation>
    <scope>NUCLEOTIDE SEQUENCE [LARGE SCALE GENOMIC DNA]</scope>
    <source>
        <strain evidence="2">LMG 26416</strain>
    </source>
</reference>
<dbReference type="Proteomes" id="UP000199120">
    <property type="component" value="Unassembled WGS sequence"/>
</dbReference>
<dbReference type="RefSeq" id="WP_090548039.1">
    <property type="nucleotide sequence ID" value="NZ_FNSR01000002.1"/>
</dbReference>
<organism evidence="1 2">
    <name type="scientific">Paraburkholderia caballeronis</name>
    <dbReference type="NCBI Taxonomy" id="416943"/>
    <lineage>
        <taxon>Bacteria</taxon>
        <taxon>Pseudomonadati</taxon>
        <taxon>Pseudomonadota</taxon>
        <taxon>Betaproteobacteria</taxon>
        <taxon>Burkholderiales</taxon>
        <taxon>Burkholderiaceae</taxon>
        <taxon>Paraburkholderia</taxon>
    </lineage>
</organism>
<protein>
    <submittedName>
        <fullName evidence="1">Uncharacterized protein</fullName>
    </submittedName>
</protein>
<dbReference type="EMBL" id="FOAJ01000004">
    <property type="protein sequence ID" value="SEK93729.1"/>
    <property type="molecule type" value="Genomic_DNA"/>
</dbReference>
<keyword evidence="2" id="KW-1185">Reference proteome</keyword>
<evidence type="ECO:0000313" key="1">
    <source>
        <dbReference type="EMBL" id="SEK93729.1"/>
    </source>
</evidence>
<sequence length="218" mass="24389">MEAFIPLNIDPFIAVGHLTRLGQFQTSKQAKGLSVDFPMLSCPIAAEDTHFVPSVGGVSYGMGFGNVSAFGSPLMTMRLQLNGTQIYWLADLTDPEVWAAYDRWKRAGRVPISLNFDASNKRERVFCVPEVSRKPSSLEELRVYAGKPLTDYVWETMMTLSTSGLLQRQATTDLPDVRLECVLVNLLVTKRLEPFVKGRLHDRKPKVAMPSSRLRDAI</sequence>
<dbReference type="AlphaFoldDB" id="A0A1H7L3X1"/>
<gene>
    <name evidence="1" type="ORF">SAMN05192542_104175</name>
</gene>
<name>A0A1H7L3X1_9BURK</name>
<proteinExistence type="predicted"/>